<evidence type="ECO:0000313" key="1">
    <source>
        <dbReference type="EMBL" id="KAK9744134.1"/>
    </source>
</evidence>
<dbReference type="EMBL" id="JASPKY010000061">
    <property type="protein sequence ID" value="KAK9744134.1"/>
    <property type="molecule type" value="Genomic_DNA"/>
</dbReference>
<sequence length="127" mass="14775">MCRGLFGTALFNRNDVLANALLNFAILHKIQVTQKYLTKGHTQMECDSVHVCIERKLKNREIKLPSDYVKASREANRSPEPYEVIQLSHRLFKDYSKLEWHRYSSIRPGKDHVVTDIKALNYDPNST</sequence>
<accession>A0AAW1MCK7</accession>
<keyword evidence="2" id="KW-1185">Reference proteome</keyword>
<dbReference type="AlphaFoldDB" id="A0AAW1MCK7"/>
<evidence type="ECO:0000313" key="2">
    <source>
        <dbReference type="Proteomes" id="UP001458880"/>
    </source>
</evidence>
<dbReference type="Proteomes" id="UP001458880">
    <property type="component" value="Unassembled WGS sequence"/>
</dbReference>
<protein>
    <submittedName>
        <fullName evidence="1">Uncharacterized protein</fullName>
    </submittedName>
</protein>
<comment type="caution">
    <text evidence="1">The sequence shown here is derived from an EMBL/GenBank/DDBJ whole genome shotgun (WGS) entry which is preliminary data.</text>
</comment>
<reference evidence="1 2" key="1">
    <citation type="journal article" date="2024" name="BMC Genomics">
        <title>De novo assembly and annotation of Popillia japonica's genome with initial clues to its potential as an invasive pest.</title>
        <authorList>
            <person name="Cucini C."/>
            <person name="Boschi S."/>
            <person name="Funari R."/>
            <person name="Cardaioli E."/>
            <person name="Iannotti N."/>
            <person name="Marturano G."/>
            <person name="Paoli F."/>
            <person name="Bruttini M."/>
            <person name="Carapelli A."/>
            <person name="Frati F."/>
            <person name="Nardi F."/>
        </authorList>
    </citation>
    <scope>NUCLEOTIDE SEQUENCE [LARGE SCALE GENOMIC DNA]</scope>
    <source>
        <strain evidence="1">DMR45628</strain>
    </source>
</reference>
<gene>
    <name evidence="1" type="ORF">QE152_g8013</name>
</gene>
<name>A0AAW1MCK7_POPJA</name>
<organism evidence="1 2">
    <name type="scientific">Popillia japonica</name>
    <name type="common">Japanese beetle</name>
    <dbReference type="NCBI Taxonomy" id="7064"/>
    <lineage>
        <taxon>Eukaryota</taxon>
        <taxon>Metazoa</taxon>
        <taxon>Ecdysozoa</taxon>
        <taxon>Arthropoda</taxon>
        <taxon>Hexapoda</taxon>
        <taxon>Insecta</taxon>
        <taxon>Pterygota</taxon>
        <taxon>Neoptera</taxon>
        <taxon>Endopterygota</taxon>
        <taxon>Coleoptera</taxon>
        <taxon>Polyphaga</taxon>
        <taxon>Scarabaeiformia</taxon>
        <taxon>Scarabaeidae</taxon>
        <taxon>Rutelinae</taxon>
        <taxon>Popillia</taxon>
    </lineage>
</organism>
<proteinExistence type="predicted"/>